<evidence type="ECO:0000313" key="3">
    <source>
        <dbReference type="EMBL" id="ABN70650.1"/>
    </source>
</evidence>
<dbReference type="EMBL" id="CP000575">
    <property type="protein sequence ID" value="ABN70650.1"/>
    <property type="molecule type" value="Genomic_DNA"/>
</dbReference>
<proteinExistence type="predicted"/>
<organism evidence="3 4">
    <name type="scientific">Staphylothermus marinus (strain ATCC 43588 / DSM 3639 / JCM 9404 / F1)</name>
    <dbReference type="NCBI Taxonomy" id="399550"/>
    <lineage>
        <taxon>Archaea</taxon>
        <taxon>Thermoproteota</taxon>
        <taxon>Thermoprotei</taxon>
        <taxon>Desulfurococcales</taxon>
        <taxon>Desulfurococcaceae</taxon>
        <taxon>Staphylothermus</taxon>
    </lineage>
</organism>
<dbReference type="Gene3D" id="3.40.50.1010">
    <property type="entry name" value="5'-nuclease"/>
    <property type="match status" value="1"/>
</dbReference>
<dbReference type="RefSeq" id="WP_011839844.1">
    <property type="nucleotide sequence ID" value="NC_009033.1"/>
</dbReference>
<dbReference type="PANTHER" id="PTHR35901">
    <property type="entry name" value="RIBONUCLEASE VAPC3"/>
    <property type="match status" value="1"/>
</dbReference>
<dbReference type="Proteomes" id="UP000000254">
    <property type="component" value="Chromosome"/>
</dbReference>
<dbReference type="eggNOG" id="arCOG00726">
    <property type="taxonomic scope" value="Archaea"/>
</dbReference>
<dbReference type="CDD" id="cd09873">
    <property type="entry name" value="PIN_Pae0151-like"/>
    <property type="match status" value="1"/>
</dbReference>
<dbReference type="SUPFAM" id="SSF88723">
    <property type="entry name" value="PIN domain-like"/>
    <property type="match status" value="1"/>
</dbReference>
<gene>
    <name evidence="3" type="ordered locus">Smar_1565</name>
</gene>
<dbReference type="InterPro" id="IPR051619">
    <property type="entry name" value="TypeII_TA_RNase_PINc/VapC"/>
</dbReference>
<protein>
    <submittedName>
        <fullName evidence="3">PilT protein domain protein</fullName>
    </submittedName>
</protein>
<dbReference type="InterPro" id="IPR029060">
    <property type="entry name" value="PIN-like_dom_sf"/>
</dbReference>
<dbReference type="InterPro" id="IPR044153">
    <property type="entry name" value="PIN_Pae0151-like"/>
</dbReference>
<reference evidence="3 4" key="2">
    <citation type="journal article" date="2009" name="Stand. Genomic Sci.">
        <title>Complete genome sequence of Staphylothermus marinus Stetter and Fiala 1986 type strain F1.</title>
        <authorList>
            <person name="Anderson I.J."/>
            <person name="Sun H."/>
            <person name="Lapidus A."/>
            <person name="Copeland A."/>
            <person name="Glavina Del Rio T."/>
            <person name="Tice H."/>
            <person name="Dalin E."/>
            <person name="Lucas S."/>
            <person name="Barry K."/>
            <person name="Land M."/>
            <person name="Richardson P."/>
            <person name="Huber H."/>
            <person name="Kyrpides N.C."/>
        </authorList>
    </citation>
    <scope>NUCLEOTIDE SEQUENCE [LARGE SCALE GENOMIC DNA]</scope>
    <source>
        <strain evidence="4">ATCC 43588 / DSM 3639 / JCM 9404 / F1</strain>
    </source>
</reference>
<evidence type="ECO:0000256" key="1">
    <source>
        <dbReference type="ARBA" id="ARBA00022842"/>
    </source>
</evidence>
<dbReference type="PANTHER" id="PTHR35901:SF1">
    <property type="entry name" value="EXONUCLEASE VAPC9"/>
    <property type="match status" value="1"/>
</dbReference>
<sequence length="135" mass="15603">MIVIDASSLAKYLLKERNWLSIEKYLEQGVYSLDHVLKEVANAIWKHTVIYKRITKKQAILLYKQLRRLVDEEIIFLENQEEYMGKALEIALNHSITLYDSLYIACAIKHGELLTSDAKQAEIAEALGVKIYYVA</sequence>
<dbReference type="AlphaFoldDB" id="A3DPU0"/>
<dbReference type="OrthoDB" id="269293at2157"/>
<keyword evidence="1" id="KW-0460">Magnesium</keyword>
<dbReference type="Pfam" id="PF01850">
    <property type="entry name" value="PIN"/>
    <property type="match status" value="1"/>
</dbReference>
<reference evidence="4" key="1">
    <citation type="journal article" date="2009" name="BMC Genomics">
        <title>The complete genome sequence of Staphylothermus marinus reveals differences in sulfur metabolism among heterotrophic Crenarchaeota.</title>
        <authorList>
            <person name="Anderson I.J."/>
            <person name="Dharmarajan L."/>
            <person name="Rodriguez J."/>
            <person name="Hooper S."/>
            <person name="Porat I."/>
            <person name="Ulrich L.E."/>
            <person name="Elkins J.G."/>
            <person name="Mavromatis K."/>
            <person name="Sun H."/>
            <person name="Land M."/>
            <person name="Lapidus A."/>
            <person name="Lucas S."/>
            <person name="Barry K."/>
            <person name="Huber H."/>
            <person name="Zhulin I.B."/>
            <person name="Whitman W.B."/>
            <person name="Mukhopadhyay B."/>
            <person name="Woese C."/>
            <person name="Bristow J."/>
            <person name="Kyrpides N."/>
        </authorList>
    </citation>
    <scope>NUCLEOTIDE SEQUENCE [LARGE SCALE GENOMIC DNA]</scope>
    <source>
        <strain evidence="4">ATCC 43588 / DSM 3639 / JCM 9404 / F1</strain>
    </source>
</reference>
<accession>A3DPU0</accession>
<evidence type="ECO:0000259" key="2">
    <source>
        <dbReference type="Pfam" id="PF01850"/>
    </source>
</evidence>
<dbReference type="KEGG" id="smr:Smar_1565"/>
<dbReference type="InterPro" id="IPR002716">
    <property type="entry name" value="PIN_dom"/>
</dbReference>
<keyword evidence="4" id="KW-1185">Reference proteome</keyword>
<name>A3DPU0_STAMF</name>
<feature type="domain" description="PIN" evidence="2">
    <location>
        <begin position="2"/>
        <end position="125"/>
    </location>
</feature>
<dbReference type="HOGENOM" id="CLU_121774_2_1_2"/>
<evidence type="ECO:0000313" key="4">
    <source>
        <dbReference type="Proteomes" id="UP000000254"/>
    </source>
</evidence>
<dbReference type="GeneID" id="4906745"/>